<feature type="region of interest" description="Disordered" evidence="4">
    <location>
        <begin position="390"/>
        <end position="414"/>
    </location>
</feature>
<feature type="region of interest" description="Disordered" evidence="4">
    <location>
        <begin position="13"/>
        <end position="34"/>
    </location>
</feature>
<dbReference type="PANTHER" id="PTHR32295">
    <property type="entry name" value="IQ-DOMAIN 5-RELATED"/>
    <property type="match status" value="1"/>
</dbReference>
<dbReference type="PANTHER" id="PTHR32295:SF11">
    <property type="entry name" value="PROTEIN IQ-DOMAIN 22"/>
    <property type="match status" value="1"/>
</dbReference>
<dbReference type="InterPro" id="IPR025064">
    <property type="entry name" value="DUF4005"/>
</dbReference>
<dbReference type="GO" id="GO:0005516">
    <property type="term" value="F:calmodulin binding"/>
    <property type="evidence" value="ECO:0007669"/>
    <property type="project" value="UniProtKB-KW"/>
</dbReference>
<feature type="domain" description="DUF4005" evidence="5">
    <location>
        <begin position="386"/>
        <end position="460"/>
    </location>
</feature>
<feature type="region of interest" description="Disordered" evidence="4">
    <location>
        <begin position="344"/>
        <end position="367"/>
    </location>
</feature>
<reference evidence="6" key="1">
    <citation type="submission" date="2023-12" db="EMBL/GenBank/DDBJ databases">
        <title>Genome assembly of Anisodus tanguticus.</title>
        <authorList>
            <person name="Wang Y.-J."/>
        </authorList>
    </citation>
    <scope>NUCLEOTIDE SEQUENCE</scope>
    <source>
        <strain evidence="6">KB-2021</strain>
        <tissue evidence="6">Leaf</tissue>
    </source>
</reference>
<gene>
    <name evidence="6" type="ORF">RND71_042868</name>
</gene>
<evidence type="ECO:0000256" key="4">
    <source>
        <dbReference type="SAM" id="MobiDB-lite"/>
    </source>
</evidence>
<evidence type="ECO:0000313" key="7">
    <source>
        <dbReference type="Proteomes" id="UP001291623"/>
    </source>
</evidence>
<feature type="compositionally biased region" description="Polar residues" evidence="4">
    <location>
        <begin position="19"/>
        <end position="29"/>
    </location>
</feature>
<dbReference type="Pfam" id="PF00612">
    <property type="entry name" value="IQ"/>
    <property type="match status" value="2"/>
</dbReference>
<comment type="subunit">
    <text evidence="3">Binds to multiple calmodulin (CaM) in the presence of Ca(2+) and CaM-like proteins.</text>
</comment>
<protein>
    <recommendedName>
        <fullName evidence="5">DUF4005 domain-containing protein</fullName>
    </recommendedName>
</protein>
<accession>A0AAE1USP4</accession>
<feature type="compositionally biased region" description="Low complexity" evidence="4">
    <location>
        <begin position="218"/>
        <end position="231"/>
    </location>
</feature>
<comment type="similarity">
    <text evidence="2">Belongs to the IQD family.</text>
</comment>
<keyword evidence="1" id="KW-0112">Calmodulin-binding</keyword>
<dbReference type="EMBL" id="JAVYJV010000024">
    <property type="protein sequence ID" value="KAK4338381.1"/>
    <property type="molecule type" value="Genomic_DNA"/>
</dbReference>
<organism evidence="6 7">
    <name type="scientific">Anisodus tanguticus</name>
    <dbReference type="NCBI Taxonomy" id="243964"/>
    <lineage>
        <taxon>Eukaryota</taxon>
        <taxon>Viridiplantae</taxon>
        <taxon>Streptophyta</taxon>
        <taxon>Embryophyta</taxon>
        <taxon>Tracheophyta</taxon>
        <taxon>Spermatophyta</taxon>
        <taxon>Magnoliopsida</taxon>
        <taxon>eudicotyledons</taxon>
        <taxon>Gunneridae</taxon>
        <taxon>Pentapetalae</taxon>
        <taxon>asterids</taxon>
        <taxon>lamiids</taxon>
        <taxon>Solanales</taxon>
        <taxon>Solanaceae</taxon>
        <taxon>Solanoideae</taxon>
        <taxon>Hyoscyameae</taxon>
        <taxon>Anisodus</taxon>
    </lineage>
</organism>
<dbReference type="InterPro" id="IPR000048">
    <property type="entry name" value="IQ_motif_EF-hand-BS"/>
</dbReference>
<proteinExistence type="inferred from homology"/>
<evidence type="ECO:0000256" key="2">
    <source>
        <dbReference type="ARBA" id="ARBA00024341"/>
    </source>
</evidence>
<name>A0AAE1USP4_9SOLA</name>
<dbReference type="PROSITE" id="PS50096">
    <property type="entry name" value="IQ"/>
    <property type="match status" value="2"/>
</dbReference>
<evidence type="ECO:0000313" key="6">
    <source>
        <dbReference type="EMBL" id="KAK4338381.1"/>
    </source>
</evidence>
<evidence type="ECO:0000256" key="1">
    <source>
        <dbReference type="ARBA" id="ARBA00022860"/>
    </source>
</evidence>
<dbReference type="Gene3D" id="1.20.5.190">
    <property type="match status" value="1"/>
</dbReference>
<sequence length="512" mass="55650">MGKASKWFRGLLGLKKNDPSTPSNQNNPKPTKKKWSFVKSYREKNSNFVKSTDKISTSTSNYGGVVVSNSVQNGTVYVDPTKRAMAVAEATAVVAEAAIAAAQAAAAVVKLTSSGRATTTASNNSNTSGGGGAHAVTMWNDVSLSSSTAAVKINGVLDGNREDWAAVIIQSHFRAYLSKRALRALKGLVKLQALVRGHIVRQQTADYLRQMQAIARAQSRARAGRSQVSGSPHSSTKSVQFLHAGPTTPEKFEHVIHAGSLKHDDETFMLKRNTSKSNWKVIDLEKARIRPQGSVRTSSIEDEKSDKILEIDIGKPYVTPKQQRNLFHSSHLSLNSDQYSYSLTTSKESTAHQTVPSPSSCGNQPLSPQKFNEDVEEACFCTADNSPQFYSASSKGGTSKRGPFTPTKSDGSRSWLSSYSDYPNYMSYTESAKAKVRSMSAPKQRPNYEKSSSIKRYSIHGYGEPRTNSQKGSFYAGFTGKAYPGSGRLDRLGMPVITADPSGFSGGLRHRY</sequence>
<evidence type="ECO:0000259" key="5">
    <source>
        <dbReference type="Pfam" id="PF13178"/>
    </source>
</evidence>
<dbReference type="Pfam" id="PF13178">
    <property type="entry name" value="DUF4005"/>
    <property type="match status" value="1"/>
</dbReference>
<dbReference type="Proteomes" id="UP001291623">
    <property type="component" value="Unassembled WGS sequence"/>
</dbReference>
<evidence type="ECO:0000256" key="3">
    <source>
        <dbReference type="ARBA" id="ARBA00024378"/>
    </source>
</evidence>
<comment type="caution">
    <text evidence="6">The sequence shown here is derived from an EMBL/GenBank/DDBJ whole genome shotgun (WGS) entry which is preliminary data.</text>
</comment>
<feature type="region of interest" description="Disordered" evidence="4">
    <location>
        <begin position="218"/>
        <end position="239"/>
    </location>
</feature>
<keyword evidence="7" id="KW-1185">Reference proteome</keyword>
<dbReference type="AlphaFoldDB" id="A0AAE1USP4"/>